<evidence type="ECO:0000313" key="9">
    <source>
        <dbReference type="EMBL" id="KAG8197991.1"/>
    </source>
</evidence>
<feature type="compositionally biased region" description="Polar residues" evidence="8">
    <location>
        <begin position="35"/>
        <end position="45"/>
    </location>
</feature>
<evidence type="ECO:0000256" key="3">
    <source>
        <dbReference type="ARBA" id="ARBA00022475"/>
    </source>
</evidence>
<feature type="transmembrane region" description="Helical" evidence="7">
    <location>
        <begin position="352"/>
        <end position="370"/>
    </location>
</feature>
<dbReference type="PANTHER" id="PTHR16024">
    <property type="entry name" value="XK-RELATED PROTEIN"/>
    <property type="match status" value="1"/>
</dbReference>
<comment type="subcellular location">
    <subcellularLocation>
        <location evidence="1">Cell membrane</location>
        <topology evidence="1">Multi-pass membrane protein</topology>
    </subcellularLocation>
    <subcellularLocation>
        <location evidence="7">Membrane</location>
        <topology evidence="7">Multi-pass membrane protein</topology>
    </subcellularLocation>
</comment>
<comment type="similarity">
    <text evidence="2 7">Belongs to the XK family.</text>
</comment>
<sequence length="475" mass="54273">MESPNDSYSPLTKSDIPYIDGEMETEDCKPDGSEPINSPPTNGTNNKDDKPTAGPTPDIVLSLMGRFSFPFLLISSVYQLFVYLNKLYQDSHAVEQYYADRTGYCIVSAACLLLPALMYIIYEVSAYIKDQEEVENKEVGTKVVHGMLLVPWQIKSRLEVMNFSASRVCQRRPLTPDELIEKSSLDRRAAVLEFFEEFYAGLTQLLLQLYIIVRCLDKNMEYQALTGEIIASGLTLMAMLAAVRRRDDYILTGFLSITGWLSITISRTVCIALATTVIHGWMALVCTVHGILMSIWITKIAMATYYRDDPSLVFTRKRKTALFFLVFAVFGLPSLTYWPILFELKKHRRPLIFLFVMLVENVVFVGLWVCFKEKSWGSHDHLFVFAAAGTFALGALFILFYICCKPKYTDEVVYDAMKNARNADSFGMYFEFCDKAFKLKIKEDLVKKLKSDREHKRVERKVSAINKEWFSCCSS</sequence>
<protein>
    <recommendedName>
        <fullName evidence="7">XK-related protein</fullName>
    </recommendedName>
</protein>
<feature type="transmembrane region" description="Helical" evidence="7">
    <location>
        <begin position="104"/>
        <end position="122"/>
    </location>
</feature>
<feature type="transmembrane region" description="Helical" evidence="7">
    <location>
        <begin position="321"/>
        <end position="340"/>
    </location>
</feature>
<dbReference type="Pfam" id="PF09815">
    <property type="entry name" value="XK-related"/>
    <property type="match status" value="1"/>
</dbReference>
<feature type="transmembrane region" description="Helical" evidence="7">
    <location>
        <begin position="382"/>
        <end position="402"/>
    </location>
</feature>
<keyword evidence="4 7" id="KW-0812">Transmembrane</keyword>
<keyword evidence="5 7" id="KW-1133">Transmembrane helix</keyword>
<feature type="transmembrane region" description="Helical" evidence="7">
    <location>
        <begin position="250"/>
        <end position="274"/>
    </location>
</feature>
<feature type="compositionally biased region" description="Polar residues" evidence="8">
    <location>
        <begin position="1"/>
        <end position="12"/>
    </location>
</feature>
<gene>
    <name evidence="9" type="ORF">JTE90_029385</name>
</gene>
<dbReference type="InterPro" id="IPR018629">
    <property type="entry name" value="XK-rel"/>
</dbReference>
<evidence type="ECO:0000313" key="10">
    <source>
        <dbReference type="Proteomes" id="UP000827092"/>
    </source>
</evidence>
<feature type="region of interest" description="Disordered" evidence="8">
    <location>
        <begin position="1"/>
        <end position="53"/>
    </location>
</feature>
<dbReference type="Proteomes" id="UP000827092">
    <property type="component" value="Unassembled WGS sequence"/>
</dbReference>
<dbReference type="AlphaFoldDB" id="A0AAV6VP96"/>
<dbReference type="PANTHER" id="PTHR16024:SF28">
    <property type="entry name" value="XK-RELATED PROTEIN"/>
    <property type="match status" value="1"/>
</dbReference>
<keyword evidence="3" id="KW-1003">Cell membrane</keyword>
<feature type="transmembrane region" description="Helical" evidence="7">
    <location>
        <begin position="280"/>
        <end position="301"/>
    </location>
</feature>
<proteinExistence type="inferred from homology"/>
<comment type="caution">
    <text evidence="9">The sequence shown here is derived from an EMBL/GenBank/DDBJ whole genome shotgun (WGS) entry which is preliminary data.</text>
</comment>
<organism evidence="9 10">
    <name type="scientific">Oedothorax gibbosus</name>
    <dbReference type="NCBI Taxonomy" id="931172"/>
    <lineage>
        <taxon>Eukaryota</taxon>
        <taxon>Metazoa</taxon>
        <taxon>Ecdysozoa</taxon>
        <taxon>Arthropoda</taxon>
        <taxon>Chelicerata</taxon>
        <taxon>Arachnida</taxon>
        <taxon>Araneae</taxon>
        <taxon>Araneomorphae</taxon>
        <taxon>Entelegynae</taxon>
        <taxon>Araneoidea</taxon>
        <taxon>Linyphiidae</taxon>
        <taxon>Erigoninae</taxon>
        <taxon>Oedothorax</taxon>
    </lineage>
</organism>
<evidence type="ECO:0000256" key="8">
    <source>
        <dbReference type="SAM" id="MobiDB-lite"/>
    </source>
</evidence>
<evidence type="ECO:0000256" key="7">
    <source>
        <dbReference type="RuleBase" id="RU910716"/>
    </source>
</evidence>
<evidence type="ECO:0000256" key="2">
    <source>
        <dbReference type="ARBA" id="ARBA00008789"/>
    </source>
</evidence>
<name>A0AAV6VP96_9ARAC</name>
<accession>A0AAV6VP96</accession>
<feature type="transmembrane region" description="Helical" evidence="7">
    <location>
        <begin position="67"/>
        <end position="84"/>
    </location>
</feature>
<keyword evidence="6 7" id="KW-0472">Membrane</keyword>
<evidence type="ECO:0000256" key="4">
    <source>
        <dbReference type="ARBA" id="ARBA00022692"/>
    </source>
</evidence>
<reference evidence="9 10" key="1">
    <citation type="journal article" date="2022" name="Nat. Ecol. Evol.">
        <title>A masculinizing supergene underlies an exaggerated male reproductive morph in a spider.</title>
        <authorList>
            <person name="Hendrickx F."/>
            <person name="De Corte Z."/>
            <person name="Sonet G."/>
            <person name="Van Belleghem S.M."/>
            <person name="Kostlbacher S."/>
            <person name="Vangestel C."/>
        </authorList>
    </citation>
    <scope>NUCLEOTIDE SEQUENCE [LARGE SCALE GENOMIC DNA]</scope>
    <source>
        <strain evidence="9">W744_W776</strain>
    </source>
</reference>
<dbReference type="InterPro" id="IPR050895">
    <property type="entry name" value="XK-related_scramblase"/>
</dbReference>
<dbReference type="GO" id="GO:0005886">
    <property type="term" value="C:plasma membrane"/>
    <property type="evidence" value="ECO:0007669"/>
    <property type="project" value="UniProtKB-SubCell"/>
</dbReference>
<dbReference type="EMBL" id="JAFNEN010000046">
    <property type="protein sequence ID" value="KAG8197991.1"/>
    <property type="molecule type" value="Genomic_DNA"/>
</dbReference>
<evidence type="ECO:0000256" key="1">
    <source>
        <dbReference type="ARBA" id="ARBA00004651"/>
    </source>
</evidence>
<evidence type="ECO:0000256" key="5">
    <source>
        <dbReference type="ARBA" id="ARBA00022989"/>
    </source>
</evidence>
<evidence type="ECO:0000256" key="6">
    <source>
        <dbReference type="ARBA" id="ARBA00023136"/>
    </source>
</evidence>
<keyword evidence="10" id="KW-1185">Reference proteome</keyword>